<feature type="transmembrane region" description="Helical" evidence="1">
    <location>
        <begin position="74"/>
        <end position="95"/>
    </location>
</feature>
<feature type="transmembrane region" description="Helical" evidence="1">
    <location>
        <begin position="44"/>
        <end position="62"/>
    </location>
</feature>
<dbReference type="VEuPathDB" id="FungiDB:I7I52_12277"/>
<evidence type="ECO:0000313" key="3">
    <source>
        <dbReference type="Proteomes" id="UP000670092"/>
    </source>
</evidence>
<protein>
    <submittedName>
        <fullName evidence="2">Uncharacterized protein</fullName>
    </submittedName>
</protein>
<sequence length="136" mass="15382">MPNPISVGYLHMISRTRGRAIPCWPFSELPTTRFCIPPLAPSHSFAFILLALYYSVLFRLLIRFLPLSFSLSRLFVSIPTTFLHPVLLPLGLTVVSIVGDIVWSILVFCHYLSLSLCFSYDWADRILSGGIVFAYI</sequence>
<keyword evidence="1" id="KW-1133">Transmembrane helix</keyword>
<keyword evidence="1" id="KW-0812">Transmembrane</keyword>
<keyword evidence="1" id="KW-0472">Membrane</keyword>
<evidence type="ECO:0000256" key="1">
    <source>
        <dbReference type="SAM" id="Phobius"/>
    </source>
</evidence>
<organism evidence="2 3">
    <name type="scientific">Ajellomyces capsulatus</name>
    <name type="common">Darling's disease fungus</name>
    <name type="synonym">Histoplasma capsulatum</name>
    <dbReference type="NCBI Taxonomy" id="5037"/>
    <lineage>
        <taxon>Eukaryota</taxon>
        <taxon>Fungi</taxon>
        <taxon>Dikarya</taxon>
        <taxon>Ascomycota</taxon>
        <taxon>Pezizomycotina</taxon>
        <taxon>Eurotiomycetes</taxon>
        <taxon>Eurotiomycetidae</taxon>
        <taxon>Onygenales</taxon>
        <taxon>Ajellomycetaceae</taxon>
        <taxon>Histoplasma</taxon>
    </lineage>
</organism>
<proteinExistence type="predicted"/>
<accession>A0A8H8CT53</accession>
<evidence type="ECO:0000313" key="2">
    <source>
        <dbReference type="EMBL" id="KAG5288709.1"/>
    </source>
</evidence>
<dbReference type="Proteomes" id="UP000670092">
    <property type="component" value="Unassembled WGS sequence"/>
</dbReference>
<name>A0A8H8CT53_AJECA</name>
<gene>
    <name evidence="2" type="ORF">I7I52_12277</name>
</gene>
<dbReference type="AlphaFoldDB" id="A0A8H8CT53"/>
<reference evidence="2 3" key="1">
    <citation type="submission" date="2021-01" db="EMBL/GenBank/DDBJ databases">
        <title>Chromosome-level genome assembly of a human fungal pathogen reveals clustering of transcriptionally co-regulated genes.</title>
        <authorList>
            <person name="Voorhies M."/>
            <person name="Cohen S."/>
            <person name="Shea T.P."/>
            <person name="Petrus S."/>
            <person name="Munoz J.F."/>
            <person name="Poplawski S."/>
            <person name="Goldman W.E."/>
            <person name="Michael T."/>
            <person name="Cuomo C.A."/>
            <person name="Sil A."/>
            <person name="Beyhan S."/>
        </authorList>
    </citation>
    <scope>NUCLEOTIDE SEQUENCE [LARGE SCALE GENOMIC DNA]</scope>
    <source>
        <strain evidence="2 3">G184AR</strain>
    </source>
</reference>
<dbReference type="EMBL" id="JAEVHI010000006">
    <property type="protein sequence ID" value="KAG5288709.1"/>
    <property type="molecule type" value="Genomic_DNA"/>
</dbReference>
<feature type="transmembrane region" description="Helical" evidence="1">
    <location>
        <begin position="101"/>
        <end position="120"/>
    </location>
</feature>
<comment type="caution">
    <text evidence="2">The sequence shown here is derived from an EMBL/GenBank/DDBJ whole genome shotgun (WGS) entry which is preliminary data.</text>
</comment>